<keyword evidence="1" id="KW-0812">Transmembrane</keyword>
<organism evidence="2">
    <name type="scientific">Schaalia odontolytica</name>
    <dbReference type="NCBI Taxonomy" id="1660"/>
    <lineage>
        <taxon>Bacteria</taxon>
        <taxon>Bacillati</taxon>
        <taxon>Actinomycetota</taxon>
        <taxon>Actinomycetes</taxon>
        <taxon>Actinomycetales</taxon>
        <taxon>Actinomycetaceae</taxon>
        <taxon>Schaalia</taxon>
    </lineage>
</organism>
<evidence type="ECO:0008006" key="3">
    <source>
        <dbReference type="Google" id="ProtNLM"/>
    </source>
</evidence>
<dbReference type="InterPro" id="IPR006938">
    <property type="entry name" value="DUF624"/>
</dbReference>
<feature type="transmembrane region" description="Helical" evidence="1">
    <location>
        <begin position="80"/>
        <end position="100"/>
    </location>
</feature>
<feature type="transmembrane region" description="Helical" evidence="1">
    <location>
        <begin position="181"/>
        <end position="202"/>
    </location>
</feature>
<evidence type="ECO:0000313" key="2">
    <source>
        <dbReference type="EMBL" id="VYS72069.1"/>
    </source>
</evidence>
<protein>
    <recommendedName>
        <fullName evidence="3">DUF624 domain-containing protein</fullName>
    </recommendedName>
</protein>
<keyword evidence="1" id="KW-1133">Transmembrane helix</keyword>
<accession>A0A6N2QVU9</accession>
<feature type="transmembrane region" description="Helical" evidence="1">
    <location>
        <begin position="154"/>
        <end position="175"/>
    </location>
</feature>
<feature type="transmembrane region" description="Helical" evidence="1">
    <location>
        <begin position="106"/>
        <end position="133"/>
    </location>
</feature>
<proteinExistence type="predicted"/>
<evidence type="ECO:0000256" key="1">
    <source>
        <dbReference type="SAM" id="Phobius"/>
    </source>
</evidence>
<feature type="transmembrane region" description="Helical" evidence="1">
    <location>
        <begin position="12"/>
        <end position="31"/>
    </location>
</feature>
<name>A0A6N2QVU9_9ACTO</name>
<reference evidence="2" key="1">
    <citation type="submission" date="2019-11" db="EMBL/GenBank/DDBJ databases">
        <authorList>
            <person name="Feng L."/>
        </authorList>
    </citation>
    <scope>NUCLEOTIDE SEQUENCE</scope>
    <source>
        <strain evidence="2">AodontolyticusLFYP35</strain>
    </source>
</reference>
<dbReference type="Pfam" id="PF04854">
    <property type="entry name" value="DUF624"/>
    <property type="match status" value="1"/>
</dbReference>
<dbReference type="EMBL" id="CACRSM010000001">
    <property type="protein sequence ID" value="VYS72069.1"/>
    <property type="molecule type" value="Genomic_DNA"/>
</dbReference>
<keyword evidence="1" id="KW-0472">Membrane</keyword>
<dbReference type="AlphaFoldDB" id="A0A6N2QVU9"/>
<sequence>MTRVALTYERLCRIVLMVFVVNVAMLVHTLMGLIVGGFFPSIAAAYATFRTWLIDEDQSWRVRQTWTVFHRAWKDELTQANLFGWGQLIIGLALAWDYYLVNWNDLGGVVGVGVSGLLLLLNLVFWTVAALSWSVRANFDEPLPWVLRMSLNMTVARPLCTLLLLAFTVIIGWTWSQWPGVFMVFGAAVPIFAVQAVIYSFGGLPGMSVKEQLSPGATDEAVAESGGVPA</sequence>
<gene>
    <name evidence="2" type="ORF">AOLFYP35_00012</name>
</gene>